<evidence type="ECO:0000256" key="2">
    <source>
        <dbReference type="ARBA" id="ARBA00022679"/>
    </source>
</evidence>
<dbReference type="InterPro" id="IPR027417">
    <property type="entry name" value="P-loop_NTPase"/>
</dbReference>
<evidence type="ECO:0000313" key="6">
    <source>
        <dbReference type="Proteomes" id="UP000036987"/>
    </source>
</evidence>
<gene>
    <name evidence="5" type="ORF">ZOSMA_378G00030</name>
</gene>
<dbReference type="SUPFAM" id="SSF52540">
    <property type="entry name" value="P-loop containing nucleoside triphosphate hydrolases"/>
    <property type="match status" value="1"/>
</dbReference>
<dbReference type="Pfam" id="PF00685">
    <property type="entry name" value="Sulfotransfer_1"/>
    <property type="match status" value="1"/>
</dbReference>
<dbReference type="InterPro" id="IPR000863">
    <property type="entry name" value="Sulfotransferase_dom"/>
</dbReference>
<keyword evidence="2 3" id="KW-0808">Transferase</keyword>
<name>A0A0K9P5K6_ZOSMR</name>
<proteinExistence type="inferred from homology"/>
<evidence type="ECO:0000259" key="4">
    <source>
        <dbReference type="Pfam" id="PF00685"/>
    </source>
</evidence>
<comment type="caution">
    <text evidence="5">The sequence shown here is derived from an EMBL/GenBank/DDBJ whole genome shotgun (WGS) entry which is preliminary data.</text>
</comment>
<evidence type="ECO:0000313" key="5">
    <source>
        <dbReference type="EMBL" id="KMZ64284.1"/>
    </source>
</evidence>
<dbReference type="Proteomes" id="UP000036987">
    <property type="component" value="Unassembled WGS sequence"/>
</dbReference>
<dbReference type="GO" id="GO:0005737">
    <property type="term" value="C:cytoplasm"/>
    <property type="evidence" value="ECO:0000318"/>
    <property type="project" value="GO_Central"/>
</dbReference>
<dbReference type="OrthoDB" id="205623at2759"/>
<protein>
    <recommendedName>
        <fullName evidence="3">Sulfotransferase</fullName>
        <ecNumber evidence="3">2.8.2.-</ecNumber>
    </recommendedName>
</protein>
<reference evidence="6" key="1">
    <citation type="journal article" date="2016" name="Nature">
        <title>The genome of the seagrass Zostera marina reveals angiosperm adaptation to the sea.</title>
        <authorList>
            <person name="Olsen J.L."/>
            <person name="Rouze P."/>
            <person name="Verhelst B."/>
            <person name="Lin Y.-C."/>
            <person name="Bayer T."/>
            <person name="Collen J."/>
            <person name="Dattolo E."/>
            <person name="De Paoli E."/>
            <person name="Dittami S."/>
            <person name="Maumus F."/>
            <person name="Michel G."/>
            <person name="Kersting A."/>
            <person name="Lauritano C."/>
            <person name="Lohaus R."/>
            <person name="Toepel M."/>
            <person name="Tonon T."/>
            <person name="Vanneste K."/>
            <person name="Amirebrahimi M."/>
            <person name="Brakel J."/>
            <person name="Bostroem C."/>
            <person name="Chovatia M."/>
            <person name="Grimwood J."/>
            <person name="Jenkins J.W."/>
            <person name="Jueterbock A."/>
            <person name="Mraz A."/>
            <person name="Stam W.T."/>
            <person name="Tice H."/>
            <person name="Bornberg-Bauer E."/>
            <person name="Green P.J."/>
            <person name="Pearson G.A."/>
            <person name="Procaccini G."/>
            <person name="Duarte C.M."/>
            <person name="Schmutz J."/>
            <person name="Reusch T.B.H."/>
            <person name="Van de Peer Y."/>
        </authorList>
    </citation>
    <scope>NUCLEOTIDE SEQUENCE [LARGE SCALE GENOMIC DNA]</scope>
    <source>
        <strain evidence="6">cv. Finnish</strain>
    </source>
</reference>
<keyword evidence="6" id="KW-1185">Reference proteome</keyword>
<accession>A0A0K9P5K6</accession>
<dbReference type="PANTHER" id="PTHR11783">
    <property type="entry name" value="SULFOTRANSFERASE SULT"/>
    <property type="match status" value="1"/>
</dbReference>
<feature type="domain" description="Sulfotransferase" evidence="4">
    <location>
        <begin position="83"/>
        <end position="343"/>
    </location>
</feature>
<evidence type="ECO:0000256" key="1">
    <source>
        <dbReference type="ARBA" id="ARBA00005771"/>
    </source>
</evidence>
<sequence length="346" mass="39697">MDPLMDECEVFSAGVDDDQQETIKESYAKYRQLVATFPRCTCLSSEFAPLEATFFQHKEHGWINMFPIMVNSLVAQKHFVGRPTDVFVSSLPKSGTVWLKDLVCKITSRGGDLDNKNDLFSPHHKVPFLELQVYASEDNMLDIDSLPSPRLLSTHIPYPSLPASLINSGCPIVYIWRDPKAIFVSDWHFFNNIVPSKLGENIPTIEERFECFCNGYSKFGPYWDHVLGYWNAKKNGANILLIKYEDLTADPVVQLKALAEFLKLPFTEEEEKDNVIKDIVTACSFQMVKDSKMYESGVTKVLHRQIKNTMFLREGKTNDWENYLTPKMAERLDLITIQRFADTDLI</sequence>
<dbReference type="EC" id="2.8.2.-" evidence="3"/>
<dbReference type="AlphaFoldDB" id="A0A0K9P5K6"/>
<dbReference type="Gene3D" id="3.40.50.300">
    <property type="entry name" value="P-loop containing nucleotide triphosphate hydrolases"/>
    <property type="match status" value="1"/>
</dbReference>
<organism evidence="5 6">
    <name type="scientific">Zostera marina</name>
    <name type="common">Eelgrass</name>
    <dbReference type="NCBI Taxonomy" id="29655"/>
    <lineage>
        <taxon>Eukaryota</taxon>
        <taxon>Viridiplantae</taxon>
        <taxon>Streptophyta</taxon>
        <taxon>Embryophyta</taxon>
        <taxon>Tracheophyta</taxon>
        <taxon>Spermatophyta</taxon>
        <taxon>Magnoliopsida</taxon>
        <taxon>Liliopsida</taxon>
        <taxon>Zosteraceae</taxon>
        <taxon>Zostera</taxon>
    </lineage>
</organism>
<comment type="similarity">
    <text evidence="1 3">Belongs to the sulfotransferase 1 family.</text>
</comment>
<dbReference type="GO" id="GO:0008146">
    <property type="term" value="F:sulfotransferase activity"/>
    <property type="evidence" value="ECO:0000318"/>
    <property type="project" value="GO_Central"/>
</dbReference>
<dbReference type="EMBL" id="LFYR01001170">
    <property type="protein sequence ID" value="KMZ64284.1"/>
    <property type="molecule type" value="Genomic_DNA"/>
</dbReference>
<dbReference type="GO" id="GO:0051923">
    <property type="term" value="P:sulfation"/>
    <property type="evidence" value="ECO:0000318"/>
    <property type="project" value="GO_Central"/>
</dbReference>
<evidence type="ECO:0000256" key="3">
    <source>
        <dbReference type="RuleBase" id="RU361155"/>
    </source>
</evidence>